<dbReference type="EMBL" id="KZ613483">
    <property type="protein sequence ID" value="PMD20855.1"/>
    <property type="molecule type" value="Genomic_DNA"/>
</dbReference>
<sequence>MDLHSFELTLEDILYLHRGWIADLYVQHRKTEAEMVDLVHEFGLRVTLSQIQHFIRECDLIPSAMEHSGPSSPSPTLSDDWELVSTSPQSANLAFSAPSDPDQMREYNNKPLPSIPVPKTPSKSAKIQKRRPSSTTDRLGLTCVHGPNAADAHEVQTSLQSIPDGIPPIDRFAGDEQAHEKLALALATHSAPPVEQQELDEDVILPMRWQRAADHKCAAYKKPRIRDVSRRLKTGDELSGNGSSRNRKRKPEGGVDEQNKERKKMSPSPSPPAET</sequence>
<name>A0A2J6Q3J8_9HELO</name>
<evidence type="ECO:0000256" key="1">
    <source>
        <dbReference type="SAM" id="MobiDB-lite"/>
    </source>
</evidence>
<feature type="region of interest" description="Disordered" evidence="1">
    <location>
        <begin position="220"/>
        <end position="275"/>
    </location>
</feature>
<keyword evidence="3" id="KW-1185">Reference proteome</keyword>
<dbReference type="OrthoDB" id="3529119at2759"/>
<organism evidence="2 3">
    <name type="scientific">Hyaloscypha hepaticicola</name>
    <dbReference type="NCBI Taxonomy" id="2082293"/>
    <lineage>
        <taxon>Eukaryota</taxon>
        <taxon>Fungi</taxon>
        <taxon>Dikarya</taxon>
        <taxon>Ascomycota</taxon>
        <taxon>Pezizomycotina</taxon>
        <taxon>Leotiomycetes</taxon>
        <taxon>Helotiales</taxon>
        <taxon>Hyaloscyphaceae</taxon>
        <taxon>Hyaloscypha</taxon>
    </lineage>
</organism>
<accession>A0A2J6Q3J8</accession>
<feature type="compositionally biased region" description="Basic and acidic residues" evidence="1">
    <location>
        <begin position="225"/>
        <end position="236"/>
    </location>
</feature>
<evidence type="ECO:0000313" key="3">
    <source>
        <dbReference type="Proteomes" id="UP000235672"/>
    </source>
</evidence>
<proteinExistence type="predicted"/>
<protein>
    <submittedName>
        <fullName evidence="2">Uncharacterized protein</fullName>
    </submittedName>
</protein>
<feature type="region of interest" description="Disordered" evidence="1">
    <location>
        <begin position="93"/>
        <end position="140"/>
    </location>
</feature>
<evidence type="ECO:0000313" key="2">
    <source>
        <dbReference type="EMBL" id="PMD20855.1"/>
    </source>
</evidence>
<gene>
    <name evidence="2" type="ORF">NA56DRAFT_646003</name>
</gene>
<feature type="compositionally biased region" description="Basic and acidic residues" evidence="1">
    <location>
        <begin position="251"/>
        <end position="260"/>
    </location>
</feature>
<dbReference type="Proteomes" id="UP000235672">
    <property type="component" value="Unassembled WGS sequence"/>
</dbReference>
<reference evidence="2 3" key="1">
    <citation type="submission" date="2016-05" db="EMBL/GenBank/DDBJ databases">
        <title>A degradative enzymes factory behind the ericoid mycorrhizal symbiosis.</title>
        <authorList>
            <consortium name="DOE Joint Genome Institute"/>
            <person name="Martino E."/>
            <person name="Morin E."/>
            <person name="Grelet G."/>
            <person name="Kuo A."/>
            <person name="Kohler A."/>
            <person name="Daghino S."/>
            <person name="Barry K."/>
            <person name="Choi C."/>
            <person name="Cichocki N."/>
            <person name="Clum A."/>
            <person name="Copeland A."/>
            <person name="Hainaut M."/>
            <person name="Haridas S."/>
            <person name="Labutti K."/>
            <person name="Lindquist E."/>
            <person name="Lipzen A."/>
            <person name="Khouja H.-R."/>
            <person name="Murat C."/>
            <person name="Ohm R."/>
            <person name="Olson A."/>
            <person name="Spatafora J."/>
            <person name="Veneault-Fourrey C."/>
            <person name="Henrissat B."/>
            <person name="Grigoriev I."/>
            <person name="Martin F."/>
            <person name="Perotto S."/>
        </authorList>
    </citation>
    <scope>NUCLEOTIDE SEQUENCE [LARGE SCALE GENOMIC DNA]</scope>
    <source>
        <strain evidence="2 3">UAMH 7357</strain>
    </source>
</reference>
<dbReference type="AlphaFoldDB" id="A0A2J6Q3J8"/>